<proteinExistence type="predicted"/>
<evidence type="ECO:0008006" key="3">
    <source>
        <dbReference type="Google" id="ProtNLM"/>
    </source>
</evidence>
<accession>A0ABR1UBH3</accession>
<evidence type="ECO:0000313" key="1">
    <source>
        <dbReference type="EMBL" id="KAK8055249.1"/>
    </source>
</evidence>
<name>A0ABR1UBH3_9PEZI</name>
<keyword evidence="2" id="KW-1185">Reference proteome</keyword>
<gene>
    <name evidence="1" type="ORF">PG993_000476</name>
</gene>
<sequence>MSWAFLIRCEIAFSTSMMCHLDEEQRVRLSWKQKGAKNAAYQNATFGYAVIAMPFSKVKLWRFPSKISPSFLPLTTSG</sequence>
<comment type="caution">
    <text evidence="1">The sequence shown here is derived from an EMBL/GenBank/DDBJ whole genome shotgun (WGS) entry which is preliminary data.</text>
</comment>
<dbReference type="EMBL" id="JAQQWK010000001">
    <property type="protein sequence ID" value="KAK8055249.1"/>
    <property type="molecule type" value="Genomic_DNA"/>
</dbReference>
<dbReference type="Proteomes" id="UP001444661">
    <property type="component" value="Unassembled WGS sequence"/>
</dbReference>
<protein>
    <recommendedName>
        <fullName evidence="3">Secreted protein</fullName>
    </recommendedName>
</protein>
<evidence type="ECO:0000313" key="2">
    <source>
        <dbReference type="Proteomes" id="UP001444661"/>
    </source>
</evidence>
<organism evidence="1 2">
    <name type="scientific">Apiospora rasikravindrae</name>
    <dbReference type="NCBI Taxonomy" id="990691"/>
    <lineage>
        <taxon>Eukaryota</taxon>
        <taxon>Fungi</taxon>
        <taxon>Dikarya</taxon>
        <taxon>Ascomycota</taxon>
        <taxon>Pezizomycotina</taxon>
        <taxon>Sordariomycetes</taxon>
        <taxon>Xylariomycetidae</taxon>
        <taxon>Amphisphaeriales</taxon>
        <taxon>Apiosporaceae</taxon>
        <taxon>Apiospora</taxon>
    </lineage>
</organism>
<reference evidence="1 2" key="1">
    <citation type="submission" date="2023-01" db="EMBL/GenBank/DDBJ databases">
        <title>Analysis of 21 Apiospora genomes using comparative genomics revels a genus with tremendous synthesis potential of carbohydrate active enzymes and secondary metabolites.</title>
        <authorList>
            <person name="Sorensen T."/>
        </authorList>
    </citation>
    <scope>NUCLEOTIDE SEQUENCE [LARGE SCALE GENOMIC DNA]</scope>
    <source>
        <strain evidence="1 2">CBS 33761</strain>
    </source>
</reference>